<dbReference type="AlphaFoldDB" id="K9VQY5"/>
<geneLocation type="plasmid" evidence="1 2">
    <name>pOSC7112.01</name>
</geneLocation>
<protein>
    <submittedName>
        <fullName evidence="1">Uncharacterized protein</fullName>
    </submittedName>
</protein>
<organism evidence="1 2">
    <name type="scientific">Phormidium nigroviride PCC 7112</name>
    <dbReference type="NCBI Taxonomy" id="179408"/>
    <lineage>
        <taxon>Bacteria</taxon>
        <taxon>Bacillati</taxon>
        <taxon>Cyanobacteriota</taxon>
        <taxon>Cyanophyceae</taxon>
        <taxon>Oscillatoriophycideae</taxon>
        <taxon>Oscillatoriales</taxon>
        <taxon>Oscillatoriaceae</taxon>
        <taxon>Phormidium</taxon>
    </lineage>
</organism>
<dbReference type="RefSeq" id="WP_015211671.1">
    <property type="nucleotide sequence ID" value="NC_019763.1"/>
</dbReference>
<dbReference type="KEGG" id="oni:Osc7112_6338"/>
<evidence type="ECO:0000313" key="1">
    <source>
        <dbReference type="EMBL" id="AFZ10498.1"/>
    </source>
</evidence>
<keyword evidence="1" id="KW-0614">Plasmid</keyword>
<keyword evidence="2" id="KW-1185">Reference proteome</keyword>
<dbReference type="HOGENOM" id="CLU_3082586_0_0_3"/>
<reference evidence="1 2" key="1">
    <citation type="submission" date="2012-05" db="EMBL/GenBank/DDBJ databases">
        <title>Finished plasmid 1 of genome of Oscillatoria sp. PCC 7112.</title>
        <authorList>
            <consortium name="US DOE Joint Genome Institute"/>
            <person name="Gugger M."/>
            <person name="Coursin T."/>
            <person name="Rippka R."/>
            <person name="Tandeau De Marsac N."/>
            <person name="Huntemann M."/>
            <person name="Wei C.-L."/>
            <person name="Han J."/>
            <person name="Detter J.C."/>
            <person name="Han C."/>
            <person name="Tapia R."/>
            <person name="Davenport K."/>
            <person name="Daligault H."/>
            <person name="Erkkila T."/>
            <person name="Gu W."/>
            <person name="Munk A.C.C."/>
            <person name="Teshima H."/>
            <person name="Xu Y."/>
            <person name="Chain P."/>
            <person name="Chen A."/>
            <person name="Krypides N."/>
            <person name="Mavromatis K."/>
            <person name="Markowitz V."/>
            <person name="Szeto E."/>
            <person name="Ivanova N."/>
            <person name="Mikhailova N."/>
            <person name="Ovchinnikova G."/>
            <person name="Pagani I."/>
            <person name="Pati A."/>
            <person name="Goodwin L."/>
            <person name="Peters L."/>
            <person name="Pitluck S."/>
            <person name="Woyke T."/>
            <person name="Kerfeld C."/>
        </authorList>
    </citation>
    <scope>NUCLEOTIDE SEQUENCE [LARGE SCALE GENOMIC DNA]</scope>
    <source>
        <strain evidence="1 2">PCC 7112</strain>
        <plasmid evidence="1 2">pOSC7112.01</plasmid>
    </source>
</reference>
<sequence length="52" mass="5425">MTLLANKFVQIASKIDAANAQIAALQAKRARDPRLSATVARPLANPPIASGI</sequence>
<proteinExistence type="predicted"/>
<name>K9VQY5_9CYAN</name>
<accession>K9VQY5</accession>
<evidence type="ECO:0000313" key="2">
    <source>
        <dbReference type="Proteomes" id="UP000010478"/>
    </source>
</evidence>
<dbReference type="EMBL" id="CP003615">
    <property type="protein sequence ID" value="AFZ10498.1"/>
    <property type="molecule type" value="Genomic_DNA"/>
</dbReference>
<gene>
    <name evidence="1" type="ORF">Osc7112_6338</name>
</gene>
<dbReference type="Proteomes" id="UP000010478">
    <property type="component" value="Plasmid pOSC7112.01"/>
</dbReference>